<comment type="caution">
    <text evidence="2">The sequence shown here is derived from an EMBL/GenBank/DDBJ whole genome shotgun (WGS) entry which is preliminary data.</text>
</comment>
<feature type="region of interest" description="Disordered" evidence="1">
    <location>
        <begin position="216"/>
        <end position="237"/>
    </location>
</feature>
<dbReference type="GO" id="GO:0043457">
    <property type="term" value="P:regulation of cellular respiration"/>
    <property type="evidence" value="ECO:0007669"/>
    <property type="project" value="InterPro"/>
</dbReference>
<organism evidence="2">
    <name type="scientific">Populus alba</name>
    <name type="common">White poplar</name>
    <dbReference type="NCBI Taxonomy" id="43335"/>
    <lineage>
        <taxon>Eukaryota</taxon>
        <taxon>Viridiplantae</taxon>
        <taxon>Streptophyta</taxon>
        <taxon>Embryophyta</taxon>
        <taxon>Tracheophyta</taxon>
        <taxon>Spermatophyta</taxon>
        <taxon>Magnoliopsida</taxon>
        <taxon>eudicotyledons</taxon>
        <taxon>Gunneridae</taxon>
        <taxon>Pentapetalae</taxon>
        <taxon>rosids</taxon>
        <taxon>fabids</taxon>
        <taxon>Malpighiales</taxon>
        <taxon>Salicaceae</taxon>
        <taxon>Saliceae</taxon>
        <taxon>Populus</taxon>
    </lineage>
</organism>
<evidence type="ECO:0000313" key="2">
    <source>
        <dbReference type="EMBL" id="TKR98220.1"/>
    </source>
</evidence>
<dbReference type="InterPro" id="IPR044792">
    <property type="entry name" value="TAR1"/>
</dbReference>
<evidence type="ECO:0000256" key="1">
    <source>
        <dbReference type="SAM" id="MobiDB-lite"/>
    </source>
</evidence>
<accession>A0A4U5PN59</accession>
<gene>
    <name evidence="2" type="ORF">D5086_0000205260</name>
</gene>
<sequence>MLKTQRVVPPDLGRNESILEFRCPRVQEIPGRQARARPCPRVSQPPLVVATVAEDSILGQPRAGARGRPVSAPALASRGERGRRCVTPRQTCPRPGGLRRNLRSKTRWFTGFCNSHQVSHFATFFIDCESRDIRCRESFRLSPEEGAPPTPRLRGRAPSTQFPWRFSRRGSFASRAGADASLHGSRGHEGRVPPEPSLSCHGFAGRSARQVQWTSRDVAGGEPPTSPRSEHFTGPFNRSPLGSLGRGRIIFAHFPVAGLGVAAAWELHGSLQCIWLIGRFVPAPIAAGGLGAGLPLVSRQLSHL</sequence>
<dbReference type="EMBL" id="RCHU01000685">
    <property type="protein sequence ID" value="TKR98220.1"/>
    <property type="molecule type" value="Genomic_DNA"/>
</dbReference>
<dbReference type="PANTHER" id="PTHR47188:SF1">
    <property type="entry name" value="PROTEIN TAR1"/>
    <property type="match status" value="1"/>
</dbReference>
<protein>
    <submittedName>
        <fullName evidence="2">Uncharacterized protein</fullName>
    </submittedName>
</protein>
<reference evidence="2" key="1">
    <citation type="submission" date="2018-10" db="EMBL/GenBank/DDBJ databases">
        <title>Population genomic analysis revealed the cold adaptation of white poplar.</title>
        <authorList>
            <person name="Liu Y.-J."/>
        </authorList>
    </citation>
    <scope>NUCLEOTIDE SEQUENCE [LARGE SCALE GENOMIC DNA]</scope>
    <source>
        <strain evidence="2">PAL-ZL1</strain>
    </source>
</reference>
<name>A0A4U5PN59_POPAL</name>
<feature type="region of interest" description="Disordered" evidence="1">
    <location>
        <begin position="177"/>
        <end position="199"/>
    </location>
</feature>
<dbReference type="AlphaFoldDB" id="A0A4U5PN59"/>
<proteinExistence type="predicted"/>
<dbReference type="PANTHER" id="PTHR47188">
    <property type="entry name" value="PROTEIN TAR1"/>
    <property type="match status" value="1"/>
</dbReference>
<feature type="region of interest" description="Disordered" evidence="1">
    <location>
        <begin position="61"/>
        <end position="98"/>
    </location>
</feature>